<comment type="caution">
    <text evidence="1">The sequence shown here is derived from an EMBL/GenBank/DDBJ whole genome shotgun (WGS) entry which is preliminary data.</text>
</comment>
<name>A0A158M8Y4_9BORD</name>
<evidence type="ECO:0000313" key="1">
    <source>
        <dbReference type="EMBL" id="KAL00012.1"/>
    </source>
</evidence>
<proteinExistence type="predicted"/>
<sequence length="42" mass="4555">MIDYDAAHGGLLPADPPIPVQGDRRYICIDGNSFLKQRGGRA</sequence>
<dbReference type="EMBL" id="JFZZ01000007">
    <property type="protein sequence ID" value="KAL00012.1"/>
    <property type="molecule type" value="Genomic_DNA"/>
</dbReference>
<reference evidence="1 2" key="1">
    <citation type="submission" date="2014-03" db="EMBL/GenBank/DDBJ databases">
        <title>Genome sequence of Bordetella holmseii.</title>
        <authorList>
            <person name="Harvill E."/>
            <person name="Goodfield L.L."/>
            <person name="Ivanov Y."/>
            <person name="Meyer J.A."/>
            <person name="Newth C."/>
            <person name="Cassiday P."/>
            <person name="Tondella M.L."/>
            <person name="Liao P."/>
            <person name="Zimmerman J."/>
            <person name="Meert K."/>
            <person name="Wessel D."/>
            <person name="Berger J."/>
            <person name="Dean J.M."/>
            <person name="Holubkov R."/>
            <person name="Burr J."/>
            <person name="Liu T."/>
            <person name="Brinkac L.M."/>
            <person name="Sanka R."/>
            <person name="Kim M."/>
            <person name="Losada L."/>
        </authorList>
    </citation>
    <scope>NUCLEOTIDE SEQUENCE [LARGE SCALE GENOMIC DNA]</scope>
    <source>
        <strain evidence="1 2">CDC-H585-BH</strain>
    </source>
</reference>
<evidence type="ECO:0000313" key="2">
    <source>
        <dbReference type="Proteomes" id="UP000026682"/>
    </source>
</evidence>
<dbReference type="AlphaFoldDB" id="A0A158M8Y4"/>
<organism evidence="1 2">
    <name type="scientific">Bordetella holmesii CDC-H585-BH</name>
    <dbReference type="NCBI Taxonomy" id="1331206"/>
    <lineage>
        <taxon>Bacteria</taxon>
        <taxon>Pseudomonadati</taxon>
        <taxon>Pseudomonadota</taxon>
        <taxon>Betaproteobacteria</taxon>
        <taxon>Burkholderiales</taxon>
        <taxon>Alcaligenaceae</taxon>
        <taxon>Bordetella</taxon>
    </lineage>
</organism>
<gene>
    <name evidence="1" type="ORF">L497_3267</name>
</gene>
<dbReference type="PATRIC" id="fig|1331206.3.peg.119"/>
<protein>
    <submittedName>
        <fullName evidence="1">Uncharacterized protein</fullName>
    </submittedName>
</protein>
<accession>A0A158M8Y4</accession>
<dbReference type="Proteomes" id="UP000026682">
    <property type="component" value="Unassembled WGS sequence"/>
</dbReference>